<organism evidence="4 7">
    <name type="scientific">Halopseudomonas bauzanensis</name>
    <dbReference type="NCBI Taxonomy" id="653930"/>
    <lineage>
        <taxon>Bacteria</taxon>
        <taxon>Pseudomonadati</taxon>
        <taxon>Pseudomonadota</taxon>
        <taxon>Gammaproteobacteria</taxon>
        <taxon>Pseudomonadales</taxon>
        <taxon>Pseudomonadaceae</taxon>
        <taxon>Halopseudomonas</taxon>
    </lineage>
</organism>
<evidence type="ECO:0000256" key="1">
    <source>
        <dbReference type="SAM" id="MobiDB-lite"/>
    </source>
</evidence>
<dbReference type="OrthoDB" id="7019550at2"/>
<feature type="compositionally biased region" description="Basic and acidic residues" evidence="1">
    <location>
        <begin position="13"/>
        <end position="26"/>
    </location>
</feature>
<evidence type="ECO:0000313" key="3">
    <source>
        <dbReference type="EMBL" id="SFL94416.1"/>
    </source>
</evidence>
<dbReference type="RefSeq" id="WP_136868586.1">
    <property type="nucleotide sequence ID" value="NZ_FOGN01000002.1"/>
</dbReference>
<dbReference type="Proteomes" id="UP000186599">
    <property type="component" value="Unassembled WGS sequence"/>
</dbReference>
<dbReference type="EMBL" id="SWAV01000001">
    <property type="protein sequence ID" value="TKA92877.1"/>
    <property type="molecule type" value="Genomic_DNA"/>
</dbReference>
<evidence type="ECO:0000313" key="4">
    <source>
        <dbReference type="EMBL" id="TKA92877.1"/>
    </source>
</evidence>
<feature type="region of interest" description="Disordered" evidence="1">
    <location>
        <begin position="1"/>
        <end position="26"/>
    </location>
</feature>
<evidence type="ECO:0000313" key="6">
    <source>
        <dbReference type="Proteomes" id="UP000186904"/>
    </source>
</evidence>
<evidence type="ECO:0000313" key="5">
    <source>
        <dbReference type="Proteomes" id="UP000186599"/>
    </source>
</evidence>
<dbReference type="Proteomes" id="UP000186904">
    <property type="component" value="Unassembled WGS sequence"/>
</dbReference>
<keyword evidence="5" id="KW-1185">Reference proteome</keyword>
<sequence length="67" mass="7966">MAFVPDFAGESVKSVRNERRRQEDKRRMAYRRAIEDYREAQALNAQLRDFPELMSHHDHGVLPRPTL</sequence>
<dbReference type="AlphaFoldDB" id="A0A031MEC6"/>
<protein>
    <recommendedName>
        <fullName evidence="8">Transcriptional regulator</fullName>
    </recommendedName>
</protein>
<evidence type="ECO:0000313" key="2">
    <source>
        <dbReference type="EMBL" id="SER86175.1"/>
    </source>
</evidence>
<proteinExistence type="predicted"/>
<reference evidence="5 6" key="1">
    <citation type="submission" date="2016-10" db="EMBL/GenBank/DDBJ databases">
        <authorList>
            <person name="de Groot N.N."/>
        </authorList>
    </citation>
    <scope>NUCLEOTIDE SEQUENCE [LARGE SCALE GENOMIC DNA]</scope>
    <source>
        <strain evidence="3 5">CGMCC 1.9095</strain>
        <strain evidence="2 6">DSM 22558</strain>
    </source>
</reference>
<reference evidence="4 7" key="2">
    <citation type="submission" date="2019-04" db="EMBL/GenBank/DDBJ databases">
        <title>Crypto-aerobic microbial life in anoxic (sulfidic) marine sediments.</title>
        <authorList>
            <person name="Bhattacharya S."/>
            <person name="Roy C."/>
            <person name="Mondal N."/>
            <person name="Sarkar J."/>
            <person name="Mandal S."/>
            <person name="Rameez M.J."/>
            <person name="Ghosh W."/>
        </authorList>
    </citation>
    <scope>NUCLEOTIDE SEQUENCE [LARGE SCALE GENOMIC DNA]</scope>
    <source>
        <strain evidence="4 7">SBBB</strain>
    </source>
</reference>
<evidence type="ECO:0008006" key="8">
    <source>
        <dbReference type="Google" id="ProtNLM"/>
    </source>
</evidence>
<evidence type="ECO:0000313" key="7">
    <source>
        <dbReference type="Proteomes" id="UP000305198"/>
    </source>
</evidence>
<dbReference type="InterPro" id="IPR058059">
    <property type="entry name" value="PA3496-like"/>
</dbReference>
<dbReference type="Proteomes" id="UP000305198">
    <property type="component" value="Unassembled WGS sequence"/>
</dbReference>
<dbReference type="NCBIfam" id="NF046101">
    <property type="entry name" value="PA3496_fam"/>
    <property type="match status" value="1"/>
</dbReference>
<dbReference type="EMBL" id="FOGN01000002">
    <property type="protein sequence ID" value="SER86175.1"/>
    <property type="molecule type" value="Genomic_DNA"/>
</dbReference>
<gene>
    <name evidence="4" type="ORF">FA869_01425</name>
    <name evidence="3" type="ORF">SAMN04487855_1711</name>
    <name evidence="2" type="ORF">SAMN05216589_1602</name>
</gene>
<name>A0A031MEC6_9GAMM</name>
<dbReference type="STRING" id="653930.SAMN05216589_1602"/>
<accession>A0A031MEC6</accession>
<dbReference type="EMBL" id="FOUA01000002">
    <property type="protein sequence ID" value="SFL94416.1"/>
    <property type="molecule type" value="Genomic_DNA"/>
</dbReference>